<dbReference type="Proteomes" id="UP000011747">
    <property type="component" value="Unassembled WGS sequence"/>
</dbReference>
<proteinExistence type="predicted"/>
<dbReference type="RefSeq" id="WP_003354412.1">
    <property type="nucleotide sequence ID" value="NZ_JH414757.1"/>
</dbReference>
<name>G9QMB5_9BACI</name>
<evidence type="ECO:0000256" key="1">
    <source>
        <dbReference type="SAM" id="Phobius"/>
    </source>
</evidence>
<feature type="transmembrane region" description="Helical" evidence="1">
    <location>
        <begin position="30"/>
        <end position="47"/>
    </location>
</feature>
<organism evidence="2 3">
    <name type="scientific">Bacillus smithii 7_3_47FAA</name>
    <dbReference type="NCBI Taxonomy" id="665952"/>
    <lineage>
        <taxon>Bacteria</taxon>
        <taxon>Bacillati</taxon>
        <taxon>Bacillota</taxon>
        <taxon>Bacilli</taxon>
        <taxon>Bacillales</taxon>
        <taxon>Bacillaceae</taxon>
        <taxon>Bacillus</taxon>
    </lineage>
</organism>
<dbReference type="EMBL" id="ACWF01000118">
    <property type="protein sequence ID" value="EHL77160.1"/>
    <property type="molecule type" value="Genomic_DNA"/>
</dbReference>
<keyword evidence="3" id="KW-1185">Reference proteome</keyword>
<dbReference type="AlphaFoldDB" id="G9QMB5"/>
<keyword evidence="1" id="KW-0812">Transmembrane</keyword>
<evidence type="ECO:0000313" key="2">
    <source>
        <dbReference type="EMBL" id="EHL77160.1"/>
    </source>
</evidence>
<dbReference type="PATRIC" id="fig|665952.3.peg.2228"/>
<sequence length="85" mass="9919">MAFYFVFLLQLIIWSGYMLAAWLSEGDRARFQWLMFLVFLYLGILVAKKFIPSNKNVILVTISSLTVFVLIQYALDIVFQTPFTL</sequence>
<evidence type="ECO:0000313" key="3">
    <source>
        <dbReference type="Proteomes" id="UP000011747"/>
    </source>
</evidence>
<protein>
    <submittedName>
        <fullName evidence="2">Uncharacterized protein</fullName>
    </submittedName>
</protein>
<feature type="transmembrane region" description="Helical" evidence="1">
    <location>
        <begin position="56"/>
        <end position="75"/>
    </location>
</feature>
<dbReference type="HOGENOM" id="CLU_179054_1_0_9"/>
<keyword evidence="1" id="KW-1133">Transmembrane helix</keyword>
<accession>G9QMB5</accession>
<comment type="caution">
    <text evidence="2">The sequence shown here is derived from an EMBL/GenBank/DDBJ whole genome shotgun (WGS) entry which is preliminary data.</text>
</comment>
<keyword evidence="1" id="KW-0472">Membrane</keyword>
<gene>
    <name evidence="2" type="ORF">HMPREF1015_00682</name>
</gene>
<reference evidence="2 3" key="1">
    <citation type="submission" date="2011-09" db="EMBL/GenBank/DDBJ databases">
        <title>The Genome Sequence of Bacillus smithii 7_3_47FAA.</title>
        <authorList>
            <consortium name="The Broad Institute Genome Sequencing Platform"/>
            <person name="Earl A."/>
            <person name="Ward D."/>
            <person name="Feldgarden M."/>
            <person name="Gevers D."/>
            <person name="Daigneault M."/>
            <person name="Strauss J."/>
            <person name="Allen-Vercoe E."/>
            <person name="Young S.K."/>
            <person name="Zeng Q."/>
            <person name="Gargeya S."/>
            <person name="Fitzgerald M."/>
            <person name="Haas B."/>
            <person name="Abouelleil A."/>
            <person name="Alvarado L."/>
            <person name="Arachchi H.M."/>
            <person name="Berlin A."/>
            <person name="Brown A."/>
            <person name="Chapman S.B."/>
            <person name="Chen Z."/>
            <person name="Dunbar C."/>
            <person name="Freedman E."/>
            <person name="Gearin G."/>
            <person name="Goldberg J."/>
            <person name="Griggs A."/>
            <person name="Gujja S."/>
            <person name="Heiman D."/>
            <person name="Howarth C."/>
            <person name="Larson L."/>
            <person name="Lui A."/>
            <person name="MacDonald P.J.P."/>
            <person name="Montmayeur A."/>
            <person name="Murphy C."/>
            <person name="Neiman D."/>
            <person name="Pearson M."/>
            <person name="Priest M."/>
            <person name="Roberts A."/>
            <person name="Saif S."/>
            <person name="Shea T."/>
            <person name="Shenoy N."/>
            <person name="Sisk P."/>
            <person name="Stolte C."/>
            <person name="Sykes S."/>
            <person name="Wortman J."/>
            <person name="Nusbaum C."/>
            <person name="Birren B."/>
        </authorList>
    </citation>
    <scope>NUCLEOTIDE SEQUENCE [LARGE SCALE GENOMIC DNA]</scope>
    <source>
        <strain evidence="2 3">7_3_47FAA</strain>
    </source>
</reference>